<organism evidence="1 2">
    <name type="scientific">Rhizobium ruizarguesonis</name>
    <dbReference type="NCBI Taxonomy" id="2081791"/>
    <lineage>
        <taxon>Bacteria</taxon>
        <taxon>Pseudomonadati</taxon>
        <taxon>Pseudomonadota</taxon>
        <taxon>Alphaproteobacteria</taxon>
        <taxon>Hyphomicrobiales</taxon>
        <taxon>Rhizobiaceae</taxon>
        <taxon>Rhizobium/Agrobacterium group</taxon>
        <taxon>Rhizobium</taxon>
    </lineage>
</organism>
<sequence>MKTRAERQRERRKQWFVKAEVEDFIRREYPACPEFAVVYFATRICTVPKNWRSTPIATAVDATMQNELRHQLTDYDQLMLVGVQRKEARRRVQPKVNAMIDSWKKAESLVARAVQERTDPREFAAELLVTDKIIMDRLGK</sequence>
<evidence type="ECO:0000313" key="1">
    <source>
        <dbReference type="EMBL" id="XKM39135.1"/>
    </source>
</evidence>
<accession>A0ACD5EJH7</accession>
<dbReference type="EMBL" id="CP171853">
    <property type="protein sequence ID" value="XKM39135.1"/>
    <property type="molecule type" value="Genomic_DNA"/>
</dbReference>
<name>A0ACD5EJH7_9HYPH</name>
<proteinExistence type="predicted"/>
<evidence type="ECO:0000313" key="2">
    <source>
        <dbReference type="Proteomes" id="UP000078465"/>
    </source>
</evidence>
<protein>
    <submittedName>
        <fullName evidence="1">DUF2293 domain-containing protein</fullName>
    </submittedName>
</protein>
<reference evidence="1" key="1">
    <citation type="submission" date="2024-10" db="EMBL/GenBank/DDBJ databases">
        <title>Strain of Rhizobium-related bacteria isolated fromm roots of Vavilovia formosa.</title>
        <authorList>
            <person name="Kimeklis A."/>
            <person name="Afonin A."/>
        </authorList>
    </citation>
    <scope>NUCLEOTIDE SEQUENCE</scope>
    <source>
        <strain evidence="1">Vaf-46</strain>
    </source>
</reference>
<dbReference type="Proteomes" id="UP000078465">
    <property type="component" value="Chromosome"/>
</dbReference>
<gene>
    <name evidence="1" type="ORF">A4U53_022775</name>
</gene>